<feature type="compositionally biased region" description="Acidic residues" evidence="1">
    <location>
        <begin position="18"/>
        <end position="29"/>
    </location>
</feature>
<protein>
    <submittedName>
        <fullName evidence="2">S-adenosyl-L-methionine-dependent methyltransferase</fullName>
    </submittedName>
</protein>
<dbReference type="GO" id="GO:0032259">
    <property type="term" value="P:methylation"/>
    <property type="evidence" value="ECO:0007669"/>
    <property type="project" value="UniProtKB-KW"/>
</dbReference>
<dbReference type="STRING" id="1095630.A0A2J6SQE7"/>
<feature type="region of interest" description="Disordered" evidence="1">
    <location>
        <begin position="1"/>
        <end position="38"/>
    </location>
</feature>
<dbReference type="SUPFAM" id="SSF53335">
    <property type="entry name" value="S-adenosyl-L-methionine-dependent methyltransferases"/>
    <property type="match status" value="1"/>
</dbReference>
<reference evidence="2 3" key="1">
    <citation type="submission" date="2016-04" db="EMBL/GenBank/DDBJ databases">
        <title>A degradative enzymes factory behind the ericoid mycorrhizal symbiosis.</title>
        <authorList>
            <consortium name="DOE Joint Genome Institute"/>
            <person name="Martino E."/>
            <person name="Morin E."/>
            <person name="Grelet G."/>
            <person name="Kuo A."/>
            <person name="Kohler A."/>
            <person name="Daghino S."/>
            <person name="Barry K."/>
            <person name="Choi C."/>
            <person name="Cichocki N."/>
            <person name="Clum A."/>
            <person name="Copeland A."/>
            <person name="Hainaut M."/>
            <person name="Haridas S."/>
            <person name="Labutti K."/>
            <person name="Lindquist E."/>
            <person name="Lipzen A."/>
            <person name="Khouja H.-R."/>
            <person name="Murat C."/>
            <person name="Ohm R."/>
            <person name="Olson A."/>
            <person name="Spatafora J."/>
            <person name="Veneault-Fourrey C."/>
            <person name="Henrissat B."/>
            <person name="Grigoriev I."/>
            <person name="Martin F."/>
            <person name="Perotto S."/>
        </authorList>
    </citation>
    <scope>NUCLEOTIDE SEQUENCE [LARGE SCALE GENOMIC DNA]</scope>
    <source>
        <strain evidence="2 3">E</strain>
    </source>
</reference>
<dbReference type="AlphaFoldDB" id="A0A2J6SQE7"/>
<evidence type="ECO:0000313" key="3">
    <source>
        <dbReference type="Proteomes" id="UP000235371"/>
    </source>
</evidence>
<dbReference type="InParanoid" id="A0A2J6SQE7"/>
<dbReference type="GO" id="GO:0008168">
    <property type="term" value="F:methyltransferase activity"/>
    <property type="evidence" value="ECO:0007669"/>
    <property type="project" value="UniProtKB-KW"/>
</dbReference>
<sequence>MAGVLAANTKTPSPDPELGIEADEYDDNDSALGNLQSSTTSISSSDRLDLQHHFFTLTFDGKLFICNVDKGEKQVYRVLDAGCGTGIWAIDFADEHPDAEVPGIDLSPIQPAFIPPNATFVVDDLEQEWAFSNKFDFIYMRMLSASILDFPAMFKNSFENLNPGGYIELADKCLPMLSDDGSLLPTSALQQWSDFTIEGTSEVGRSITAASEYKKQPEEASFINVVETGTNGRQTPGQKIQRLWTYENLAPGLEGFSLGLFTRVKGWKKVRNDMNDRKIHAYLPIYVASGQKPPEEP</sequence>
<dbReference type="Proteomes" id="UP000235371">
    <property type="component" value="Unassembled WGS sequence"/>
</dbReference>
<dbReference type="OrthoDB" id="2013972at2759"/>
<organism evidence="2 3">
    <name type="scientific">Hyaloscypha bicolor E</name>
    <dbReference type="NCBI Taxonomy" id="1095630"/>
    <lineage>
        <taxon>Eukaryota</taxon>
        <taxon>Fungi</taxon>
        <taxon>Dikarya</taxon>
        <taxon>Ascomycota</taxon>
        <taxon>Pezizomycotina</taxon>
        <taxon>Leotiomycetes</taxon>
        <taxon>Helotiales</taxon>
        <taxon>Hyaloscyphaceae</taxon>
        <taxon>Hyaloscypha</taxon>
        <taxon>Hyaloscypha bicolor</taxon>
    </lineage>
</organism>
<accession>A0A2J6SQE7</accession>
<proteinExistence type="predicted"/>
<dbReference type="Pfam" id="PF13489">
    <property type="entry name" value="Methyltransf_23"/>
    <property type="match status" value="1"/>
</dbReference>
<gene>
    <name evidence="2" type="ORF">K444DRAFT_647066</name>
</gene>
<name>A0A2J6SQE7_9HELO</name>
<dbReference type="RefSeq" id="XP_024729899.1">
    <property type="nucleotide sequence ID" value="XM_024885285.1"/>
</dbReference>
<dbReference type="EMBL" id="KZ613895">
    <property type="protein sequence ID" value="PMD52995.1"/>
    <property type="molecule type" value="Genomic_DNA"/>
</dbReference>
<dbReference type="GeneID" id="36593362"/>
<dbReference type="InterPro" id="IPR029063">
    <property type="entry name" value="SAM-dependent_MTases_sf"/>
</dbReference>
<keyword evidence="3" id="KW-1185">Reference proteome</keyword>
<dbReference type="PANTHER" id="PTHR43591">
    <property type="entry name" value="METHYLTRANSFERASE"/>
    <property type="match status" value="1"/>
</dbReference>
<dbReference type="PANTHER" id="PTHR43591:SF31">
    <property type="entry name" value="LAEA-LIKE, PUTATIVE (AFU_ORTHOLOGUE AFUA_8G01930)-RELATED"/>
    <property type="match status" value="1"/>
</dbReference>
<evidence type="ECO:0000256" key="1">
    <source>
        <dbReference type="SAM" id="MobiDB-lite"/>
    </source>
</evidence>
<dbReference type="CDD" id="cd02440">
    <property type="entry name" value="AdoMet_MTases"/>
    <property type="match status" value="1"/>
</dbReference>
<dbReference type="Gene3D" id="3.40.50.150">
    <property type="entry name" value="Vaccinia Virus protein VP39"/>
    <property type="match status" value="1"/>
</dbReference>
<keyword evidence="2" id="KW-0489">Methyltransferase</keyword>
<keyword evidence="2" id="KW-0808">Transferase</keyword>
<evidence type="ECO:0000313" key="2">
    <source>
        <dbReference type="EMBL" id="PMD52995.1"/>
    </source>
</evidence>